<reference evidence="2 3" key="1">
    <citation type="journal article" date="2023" name="Hortic Res">
        <title>Pangenome of water caltrop reveals structural variations and asymmetric subgenome divergence after allopolyploidization.</title>
        <authorList>
            <person name="Zhang X."/>
            <person name="Chen Y."/>
            <person name="Wang L."/>
            <person name="Yuan Y."/>
            <person name="Fang M."/>
            <person name="Shi L."/>
            <person name="Lu R."/>
            <person name="Comes H.P."/>
            <person name="Ma Y."/>
            <person name="Chen Y."/>
            <person name="Huang G."/>
            <person name="Zhou Y."/>
            <person name="Zheng Z."/>
            <person name="Qiu Y."/>
        </authorList>
    </citation>
    <scope>NUCLEOTIDE SEQUENCE [LARGE SCALE GENOMIC DNA]</scope>
    <source>
        <strain evidence="2">F231</strain>
    </source>
</reference>
<accession>A0AAN7R176</accession>
<dbReference type="EMBL" id="JAXQNO010000015">
    <property type="protein sequence ID" value="KAK4783556.1"/>
    <property type="molecule type" value="Genomic_DNA"/>
</dbReference>
<organism evidence="2 3">
    <name type="scientific">Trapa natans</name>
    <name type="common">Water chestnut</name>
    <dbReference type="NCBI Taxonomy" id="22666"/>
    <lineage>
        <taxon>Eukaryota</taxon>
        <taxon>Viridiplantae</taxon>
        <taxon>Streptophyta</taxon>
        <taxon>Embryophyta</taxon>
        <taxon>Tracheophyta</taxon>
        <taxon>Spermatophyta</taxon>
        <taxon>Magnoliopsida</taxon>
        <taxon>eudicotyledons</taxon>
        <taxon>Gunneridae</taxon>
        <taxon>Pentapetalae</taxon>
        <taxon>rosids</taxon>
        <taxon>malvids</taxon>
        <taxon>Myrtales</taxon>
        <taxon>Lythraceae</taxon>
        <taxon>Trapa</taxon>
    </lineage>
</organism>
<sequence>MCFAWFQLLQLLLKASQDKKFVCEEADRALNSMVASLTPLPLLHKLRAYVCNPLQPPSQSKGRCIHLRLHLQNGSRDNERVWVGEADLDGSRFAERQAARGQAREAARSTVISLYRTSMEHVEEKQEEAWQKVLPRVSAT</sequence>
<evidence type="ECO:0000313" key="2">
    <source>
        <dbReference type="EMBL" id="KAK4783556.1"/>
    </source>
</evidence>
<evidence type="ECO:0000256" key="1">
    <source>
        <dbReference type="SAM" id="SignalP"/>
    </source>
</evidence>
<feature type="chain" id="PRO_5042928539" evidence="1">
    <location>
        <begin position="18"/>
        <end position="140"/>
    </location>
</feature>
<name>A0AAN7R176_TRANT</name>
<comment type="caution">
    <text evidence="2">The sequence shown here is derived from an EMBL/GenBank/DDBJ whole genome shotgun (WGS) entry which is preliminary data.</text>
</comment>
<keyword evidence="3" id="KW-1185">Reference proteome</keyword>
<dbReference type="Gene3D" id="1.25.10.10">
    <property type="entry name" value="Leucine-rich Repeat Variant"/>
    <property type="match status" value="1"/>
</dbReference>
<gene>
    <name evidence="2" type="ORF">SAY86_007930</name>
</gene>
<keyword evidence="1" id="KW-0732">Signal</keyword>
<dbReference type="InterPro" id="IPR011989">
    <property type="entry name" value="ARM-like"/>
</dbReference>
<dbReference type="Proteomes" id="UP001346149">
    <property type="component" value="Unassembled WGS sequence"/>
</dbReference>
<feature type="signal peptide" evidence="1">
    <location>
        <begin position="1"/>
        <end position="17"/>
    </location>
</feature>
<dbReference type="AlphaFoldDB" id="A0AAN7R176"/>
<proteinExistence type="predicted"/>
<evidence type="ECO:0000313" key="3">
    <source>
        <dbReference type="Proteomes" id="UP001346149"/>
    </source>
</evidence>
<protein>
    <submittedName>
        <fullName evidence="2">Uncharacterized protein</fullName>
    </submittedName>
</protein>